<feature type="active site" evidence="6">
    <location>
        <position position="300"/>
    </location>
</feature>
<feature type="binding site" evidence="6">
    <location>
        <position position="309"/>
    </location>
    <ligand>
        <name>Zn(2+)</name>
        <dbReference type="ChEBI" id="CHEBI:29105"/>
        <note>catalytic</note>
    </ligand>
</feature>
<dbReference type="PANTHER" id="PTHR39540">
    <property type="match status" value="1"/>
</dbReference>
<evidence type="ECO:0000256" key="3">
    <source>
        <dbReference type="ARBA" id="ARBA00022801"/>
    </source>
</evidence>
<evidence type="ECO:0000259" key="7">
    <source>
        <dbReference type="PROSITE" id="PS51694"/>
    </source>
</evidence>
<sequence>MSENRSILYFNERVLNNDLVGELRGSVLFAQSSIPSSRQTPVHGDRQPRLVGQRTTLVMFKPISDIRRSDGIELRYGDFVIQMSPPEALPPVTERDSDPEYARIVYAENVWSTIVPWQYIVPRVDLEFSSGDLEGTYSCPDMSAPGELLLNTIDIGMLTPNRREFIDVFTPERQRQYFQTLPCSRLIVNQYEPVHFQFIGLADGTRYMDHSAMKGDWHNGDLRQRIGKELISLGINNASLGIHSSPGSGEDGLNKHTVVAQLTAHSSVGNYSNGRVVHGGSGGGTMVTLEHCVGNEFSHELGHNYGLSHHPGGFDGSVHRAAAGTNSTWGWDSDKNVFIPNFSKERTGNEVCEGGICEPPFHGHEFGRDAMSSGHTFYPQTNGYTPYTPWTLKAAQQFLENNAIFSQSSSTGYRKWDESEWAMVEWGELYRAGPDELDLASMTDLLKRYKRVEVDLGDDHWAEHVYLPAAGTAGNGKGVRIVHNASADTVLYLGSTPVTLKKGDMLKYEVQGNWAKVDEFSVNVAGTPEQVGVPVTTLLGYYDPDQDGGGVIYPALHCAYGVTHPGTRETDAMRERSYAVVFNGRSERLYFVLAGERLNEGEGNRFHFNIPQSFEPILVEIYCNGRQNAQRGIDPPKGTARVTFSGRD</sequence>
<reference evidence="8 9" key="1">
    <citation type="submission" date="2024-01" db="EMBL/GenBank/DDBJ databases">
        <title>Unpublished Manusciprt.</title>
        <authorList>
            <person name="Duman M."/>
            <person name="Valdes E.G."/>
            <person name="Ajmi N."/>
            <person name="Altun S."/>
            <person name="Saticioglu I.B."/>
        </authorList>
    </citation>
    <scope>NUCLEOTIDE SEQUENCE [LARGE SCALE GENOMIC DNA]</scope>
    <source>
        <strain evidence="8 9">148P</strain>
    </source>
</reference>
<keyword evidence="1 6" id="KW-0645">Protease</keyword>
<feature type="domain" description="Peptidase M66" evidence="7">
    <location>
        <begin position="147"/>
        <end position="405"/>
    </location>
</feature>
<proteinExistence type="predicted"/>
<protein>
    <submittedName>
        <fullName evidence="8">M66 family metalloprotease</fullName>
    </submittedName>
</protein>
<keyword evidence="9" id="KW-1185">Reference proteome</keyword>
<dbReference type="InterPro" id="IPR051256">
    <property type="entry name" value="Dictomallein"/>
</dbReference>
<keyword evidence="5 6" id="KW-0482">Metalloprotease</keyword>
<evidence type="ECO:0000256" key="6">
    <source>
        <dbReference type="PROSITE-ProRule" id="PRU01031"/>
    </source>
</evidence>
<dbReference type="Pfam" id="PF10462">
    <property type="entry name" value="Peptidase_M66"/>
    <property type="match status" value="1"/>
</dbReference>
<gene>
    <name evidence="8" type="ORF">V0R50_27355</name>
</gene>
<dbReference type="InterPro" id="IPR048990">
    <property type="entry name" value="StcE_b-sandwich"/>
</dbReference>
<dbReference type="EMBL" id="JAZDQJ010000048">
    <property type="protein sequence ID" value="MEE1936957.1"/>
    <property type="molecule type" value="Genomic_DNA"/>
</dbReference>
<dbReference type="InterPro" id="IPR019503">
    <property type="entry name" value="Peptidase_M66_dom"/>
</dbReference>
<keyword evidence="4 6" id="KW-0862">Zinc</keyword>
<dbReference type="Gene3D" id="2.60.120.1230">
    <property type="match status" value="1"/>
</dbReference>
<keyword evidence="2 6" id="KW-0479">Metal-binding</keyword>
<dbReference type="GO" id="GO:0008237">
    <property type="term" value="F:metallopeptidase activity"/>
    <property type="evidence" value="ECO:0007669"/>
    <property type="project" value="UniProtKB-KW"/>
</dbReference>
<feature type="binding site" evidence="6">
    <location>
        <position position="303"/>
    </location>
    <ligand>
        <name>Zn(2+)</name>
        <dbReference type="ChEBI" id="CHEBI:29105"/>
        <note>catalytic</note>
    </ligand>
</feature>
<evidence type="ECO:0000256" key="5">
    <source>
        <dbReference type="ARBA" id="ARBA00023049"/>
    </source>
</evidence>
<dbReference type="Proteomes" id="UP001335100">
    <property type="component" value="Unassembled WGS sequence"/>
</dbReference>
<dbReference type="Pfam" id="PF20944">
    <property type="entry name" value="StcE_b-sandwich"/>
    <property type="match status" value="1"/>
</dbReference>
<dbReference type="InterPro" id="IPR022218">
    <property type="entry name" value="TagA_dom"/>
</dbReference>
<evidence type="ECO:0000313" key="9">
    <source>
        <dbReference type="Proteomes" id="UP001335100"/>
    </source>
</evidence>
<comment type="caution">
    <text evidence="8">The sequence shown here is derived from an EMBL/GenBank/DDBJ whole genome shotgun (WGS) entry which is preliminary data.</text>
</comment>
<accession>A0ABU7HZI0</accession>
<evidence type="ECO:0000313" key="8">
    <source>
        <dbReference type="EMBL" id="MEE1936957.1"/>
    </source>
</evidence>
<organism evidence="8 9">
    <name type="scientific">Pseudomonas ulcerans</name>
    <dbReference type="NCBI Taxonomy" id="3115852"/>
    <lineage>
        <taxon>Bacteria</taxon>
        <taxon>Pseudomonadati</taxon>
        <taxon>Pseudomonadota</taxon>
        <taxon>Gammaproteobacteria</taxon>
        <taxon>Pseudomonadales</taxon>
        <taxon>Pseudomonadaceae</taxon>
        <taxon>Pseudomonas</taxon>
    </lineage>
</organism>
<dbReference type="RefSeq" id="WP_330077622.1">
    <property type="nucleotide sequence ID" value="NZ_JAZDQJ010000048.1"/>
</dbReference>
<evidence type="ECO:0000256" key="1">
    <source>
        <dbReference type="ARBA" id="ARBA00022670"/>
    </source>
</evidence>
<feature type="binding site" evidence="6">
    <location>
        <position position="299"/>
    </location>
    <ligand>
        <name>Zn(2+)</name>
        <dbReference type="ChEBI" id="CHEBI:29105"/>
        <note>catalytic</note>
    </ligand>
</feature>
<evidence type="ECO:0000256" key="4">
    <source>
        <dbReference type="ARBA" id="ARBA00022833"/>
    </source>
</evidence>
<comment type="cofactor">
    <cofactor evidence="6">
        <name>Zn(2+)</name>
        <dbReference type="ChEBI" id="CHEBI:29105"/>
    </cofactor>
    <text evidence="6">Binds 1 zinc ion per subunit.</text>
</comment>
<dbReference type="PANTHER" id="PTHR39540:SF1">
    <property type="entry name" value="DICTOMALLEIN-1-RELATED"/>
    <property type="match status" value="1"/>
</dbReference>
<evidence type="ECO:0000256" key="2">
    <source>
        <dbReference type="ARBA" id="ARBA00022723"/>
    </source>
</evidence>
<name>A0ABU7HZI0_9PSED</name>
<dbReference type="Pfam" id="PF12561">
    <property type="entry name" value="TagA"/>
    <property type="match status" value="1"/>
</dbReference>
<dbReference type="PROSITE" id="PS51694">
    <property type="entry name" value="PEPTIDASE_M66"/>
    <property type="match status" value="1"/>
</dbReference>
<keyword evidence="3 6" id="KW-0378">Hydrolase</keyword>